<accession>A0A841R258</accession>
<dbReference type="RefSeq" id="WP_034437176.1">
    <property type="nucleotide sequence ID" value="NZ_CABWNB010000002.1"/>
</dbReference>
<dbReference type="InterPro" id="IPR005632">
    <property type="entry name" value="Chaperone_Skp"/>
</dbReference>
<feature type="signal peptide" evidence="3">
    <location>
        <begin position="1"/>
        <end position="24"/>
    </location>
</feature>
<feature type="chain" id="PRO_5032640979" evidence="3">
    <location>
        <begin position="25"/>
        <end position="136"/>
    </location>
</feature>
<dbReference type="GO" id="GO:0051082">
    <property type="term" value="F:unfolded protein binding"/>
    <property type="evidence" value="ECO:0007669"/>
    <property type="project" value="InterPro"/>
</dbReference>
<dbReference type="PANTHER" id="PTHR35089">
    <property type="entry name" value="CHAPERONE PROTEIN SKP"/>
    <property type="match status" value="1"/>
</dbReference>
<evidence type="ECO:0000256" key="3">
    <source>
        <dbReference type="SAM" id="SignalP"/>
    </source>
</evidence>
<dbReference type="OrthoDB" id="1634308at2"/>
<comment type="caution">
    <text evidence="4">The sequence shown here is derived from an EMBL/GenBank/DDBJ whole genome shotgun (WGS) entry which is preliminary data.</text>
</comment>
<dbReference type="Proteomes" id="UP000591941">
    <property type="component" value="Unassembled WGS sequence"/>
</dbReference>
<keyword evidence="2 3" id="KW-0732">Signal</keyword>
<protein>
    <submittedName>
        <fullName evidence="4">Outer membrane protein</fullName>
    </submittedName>
</protein>
<keyword evidence="5" id="KW-1185">Reference proteome</keyword>
<name>A0A841R258_9FIRM</name>
<dbReference type="SMART" id="SM00935">
    <property type="entry name" value="OmpH"/>
    <property type="match status" value="1"/>
</dbReference>
<dbReference type="InterPro" id="IPR024930">
    <property type="entry name" value="Skp_dom_sf"/>
</dbReference>
<dbReference type="AlphaFoldDB" id="A0A841R258"/>
<gene>
    <name evidence="4" type="ORF">HNR45_000876</name>
</gene>
<evidence type="ECO:0000256" key="1">
    <source>
        <dbReference type="ARBA" id="ARBA00009091"/>
    </source>
</evidence>
<sequence length="136" mass="15250">MKQKMIALALTGVFACGTMLTAAAAGIGYVNQQALMQAHPRMMKAQLTLKAETQKQQQKFDKEVVKLKDDNAKRDLYMKLQRELSEKEQELIGPIMRDVQKAIEKTRQEKGLDAILDRDAVVAGGQDVTVDVQKKF</sequence>
<dbReference type="SUPFAM" id="SSF111384">
    <property type="entry name" value="OmpH-like"/>
    <property type="match status" value="1"/>
</dbReference>
<dbReference type="GO" id="GO:0005829">
    <property type="term" value="C:cytosol"/>
    <property type="evidence" value="ECO:0007669"/>
    <property type="project" value="TreeGrafter"/>
</dbReference>
<dbReference type="PROSITE" id="PS51257">
    <property type="entry name" value="PROKAR_LIPOPROTEIN"/>
    <property type="match status" value="1"/>
</dbReference>
<reference evidence="4 5" key="1">
    <citation type="submission" date="2020-08" db="EMBL/GenBank/DDBJ databases">
        <title>Genomic Encyclopedia of Type Strains, Phase IV (KMG-IV): sequencing the most valuable type-strain genomes for metagenomic binning, comparative biology and taxonomic classification.</title>
        <authorList>
            <person name="Goeker M."/>
        </authorList>
    </citation>
    <scope>NUCLEOTIDE SEQUENCE [LARGE SCALE GENOMIC DNA]</scope>
    <source>
        <strain evidence="4 5">DSM 21255</strain>
    </source>
</reference>
<proteinExistence type="inferred from homology"/>
<dbReference type="GO" id="GO:0050821">
    <property type="term" value="P:protein stabilization"/>
    <property type="evidence" value="ECO:0007669"/>
    <property type="project" value="TreeGrafter"/>
</dbReference>
<dbReference type="GeneID" id="93486158"/>
<organism evidence="4 5">
    <name type="scientific">Negativicoccus succinicivorans</name>
    <dbReference type="NCBI Taxonomy" id="620903"/>
    <lineage>
        <taxon>Bacteria</taxon>
        <taxon>Bacillati</taxon>
        <taxon>Bacillota</taxon>
        <taxon>Negativicutes</taxon>
        <taxon>Veillonellales</taxon>
        <taxon>Veillonellaceae</taxon>
        <taxon>Negativicoccus</taxon>
    </lineage>
</organism>
<evidence type="ECO:0000313" key="5">
    <source>
        <dbReference type="Proteomes" id="UP000591941"/>
    </source>
</evidence>
<dbReference type="Gene3D" id="3.30.910.20">
    <property type="entry name" value="Skp domain"/>
    <property type="match status" value="1"/>
</dbReference>
<evidence type="ECO:0000313" key="4">
    <source>
        <dbReference type="EMBL" id="MBB6477843.1"/>
    </source>
</evidence>
<comment type="similarity">
    <text evidence="1">Belongs to the Skp family.</text>
</comment>
<dbReference type="Pfam" id="PF03938">
    <property type="entry name" value="OmpH"/>
    <property type="match status" value="1"/>
</dbReference>
<evidence type="ECO:0000256" key="2">
    <source>
        <dbReference type="ARBA" id="ARBA00022729"/>
    </source>
</evidence>
<dbReference type="EMBL" id="JACHHI010000003">
    <property type="protein sequence ID" value="MBB6477843.1"/>
    <property type="molecule type" value="Genomic_DNA"/>
</dbReference>
<dbReference type="PANTHER" id="PTHR35089:SF1">
    <property type="entry name" value="CHAPERONE PROTEIN SKP"/>
    <property type="match status" value="1"/>
</dbReference>